<dbReference type="PROSITE" id="PS50054">
    <property type="entry name" value="TYR_PHOSPHATASE_DUAL"/>
    <property type="match status" value="1"/>
</dbReference>
<gene>
    <name evidence="6" type="ORF">GUITHDRAFT_143482</name>
</gene>
<dbReference type="GeneID" id="17296165"/>
<evidence type="ECO:0000313" key="6">
    <source>
        <dbReference type="EMBL" id="EKX39494.1"/>
    </source>
</evidence>
<dbReference type="PROSITE" id="PS00383">
    <property type="entry name" value="TYR_PHOSPHATASE_1"/>
    <property type="match status" value="1"/>
</dbReference>
<dbReference type="GO" id="GO:0005737">
    <property type="term" value="C:cytoplasm"/>
    <property type="evidence" value="ECO:0007669"/>
    <property type="project" value="TreeGrafter"/>
</dbReference>
<dbReference type="Proteomes" id="UP000011087">
    <property type="component" value="Unassembled WGS sequence"/>
</dbReference>
<dbReference type="eggNOG" id="KOG1716">
    <property type="taxonomic scope" value="Eukaryota"/>
</dbReference>
<dbReference type="OrthoDB" id="10252009at2759"/>
<name>L1IUB4_GUITC</name>
<evidence type="ECO:0000313" key="7">
    <source>
        <dbReference type="EnsemblProtists" id="EKX39494"/>
    </source>
</evidence>
<reference evidence="7" key="3">
    <citation type="submission" date="2015-06" db="UniProtKB">
        <authorList>
            <consortium name="EnsemblProtists"/>
        </authorList>
    </citation>
    <scope>IDENTIFICATION</scope>
</reference>
<dbReference type="Pfam" id="PF00782">
    <property type="entry name" value="DSPc"/>
    <property type="match status" value="1"/>
</dbReference>
<dbReference type="HOGENOM" id="CLU_664725_0_0_1"/>
<dbReference type="AlphaFoldDB" id="L1IUB4"/>
<dbReference type="SUPFAM" id="SSF52799">
    <property type="entry name" value="(Phosphotyrosine protein) phosphatases II"/>
    <property type="match status" value="1"/>
</dbReference>
<evidence type="ECO:0000256" key="1">
    <source>
        <dbReference type="ARBA" id="ARBA00022801"/>
    </source>
</evidence>
<dbReference type="Gene3D" id="3.90.190.10">
    <property type="entry name" value="Protein tyrosine phosphatase superfamily"/>
    <property type="match status" value="1"/>
</dbReference>
<dbReference type="CDD" id="cd14498">
    <property type="entry name" value="DSP"/>
    <property type="match status" value="1"/>
</dbReference>
<reference evidence="6 8" key="1">
    <citation type="journal article" date="2012" name="Nature">
        <title>Algal genomes reveal evolutionary mosaicism and the fate of nucleomorphs.</title>
        <authorList>
            <consortium name="DOE Joint Genome Institute"/>
            <person name="Curtis B.A."/>
            <person name="Tanifuji G."/>
            <person name="Burki F."/>
            <person name="Gruber A."/>
            <person name="Irimia M."/>
            <person name="Maruyama S."/>
            <person name="Arias M.C."/>
            <person name="Ball S.G."/>
            <person name="Gile G.H."/>
            <person name="Hirakawa Y."/>
            <person name="Hopkins J.F."/>
            <person name="Kuo A."/>
            <person name="Rensing S.A."/>
            <person name="Schmutz J."/>
            <person name="Symeonidi A."/>
            <person name="Elias M."/>
            <person name="Eveleigh R.J."/>
            <person name="Herman E.K."/>
            <person name="Klute M.J."/>
            <person name="Nakayama T."/>
            <person name="Obornik M."/>
            <person name="Reyes-Prieto A."/>
            <person name="Armbrust E.V."/>
            <person name="Aves S.J."/>
            <person name="Beiko R.G."/>
            <person name="Coutinho P."/>
            <person name="Dacks J.B."/>
            <person name="Durnford D.G."/>
            <person name="Fast N.M."/>
            <person name="Green B.R."/>
            <person name="Grisdale C.J."/>
            <person name="Hempel F."/>
            <person name="Henrissat B."/>
            <person name="Hoppner M.P."/>
            <person name="Ishida K."/>
            <person name="Kim E."/>
            <person name="Koreny L."/>
            <person name="Kroth P.G."/>
            <person name="Liu Y."/>
            <person name="Malik S.B."/>
            <person name="Maier U.G."/>
            <person name="McRose D."/>
            <person name="Mock T."/>
            <person name="Neilson J.A."/>
            <person name="Onodera N.T."/>
            <person name="Poole A.M."/>
            <person name="Pritham E.J."/>
            <person name="Richards T.A."/>
            <person name="Rocap G."/>
            <person name="Roy S.W."/>
            <person name="Sarai C."/>
            <person name="Schaack S."/>
            <person name="Shirato S."/>
            <person name="Slamovits C.H."/>
            <person name="Spencer D.F."/>
            <person name="Suzuki S."/>
            <person name="Worden A.Z."/>
            <person name="Zauner S."/>
            <person name="Barry K."/>
            <person name="Bell C."/>
            <person name="Bharti A.K."/>
            <person name="Crow J.A."/>
            <person name="Grimwood J."/>
            <person name="Kramer R."/>
            <person name="Lindquist E."/>
            <person name="Lucas S."/>
            <person name="Salamov A."/>
            <person name="McFadden G.I."/>
            <person name="Lane C.E."/>
            <person name="Keeling P.J."/>
            <person name="Gray M.W."/>
            <person name="Grigoriev I.V."/>
            <person name="Archibald J.M."/>
        </authorList>
    </citation>
    <scope>NUCLEOTIDE SEQUENCE</scope>
    <source>
        <strain evidence="6 8">CCMP2712</strain>
    </source>
</reference>
<dbReference type="PANTHER" id="PTHR46377">
    <property type="entry name" value="DUAL SPECIFICITY PROTEIN PHOSPHATASE 19"/>
    <property type="match status" value="1"/>
</dbReference>
<evidence type="ECO:0008006" key="9">
    <source>
        <dbReference type="Google" id="ProtNLM"/>
    </source>
</evidence>
<dbReference type="SMART" id="SM00195">
    <property type="entry name" value="DSPc"/>
    <property type="match status" value="1"/>
</dbReference>
<dbReference type="InterPro" id="IPR020422">
    <property type="entry name" value="TYR_PHOSPHATASE_DUAL_dom"/>
</dbReference>
<proteinExistence type="predicted"/>
<evidence type="ECO:0000313" key="8">
    <source>
        <dbReference type="Proteomes" id="UP000011087"/>
    </source>
</evidence>
<protein>
    <recommendedName>
        <fullName evidence="9">Protein-serine/threonine phosphatase</fullName>
    </recommendedName>
</protein>
<evidence type="ECO:0000256" key="2">
    <source>
        <dbReference type="ARBA" id="ARBA00022912"/>
    </source>
</evidence>
<keyword evidence="1" id="KW-0378">Hydrolase</keyword>
<organism evidence="6">
    <name type="scientific">Guillardia theta (strain CCMP2712)</name>
    <name type="common">Cryptophyte</name>
    <dbReference type="NCBI Taxonomy" id="905079"/>
    <lineage>
        <taxon>Eukaryota</taxon>
        <taxon>Cryptophyceae</taxon>
        <taxon>Pyrenomonadales</taxon>
        <taxon>Geminigeraceae</taxon>
        <taxon>Guillardia</taxon>
    </lineage>
</organism>
<dbReference type="RefSeq" id="XP_005826474.1">
    <property type="nucleotide sequence ID" value="XM_005826417.1"/>
</dbReference>
<dbReference type="EnsemblProtists" id="EKX39494">
    <property type="protein sequence ID" value="EKX39494"/>
    <property type="gene ID" value="GUITHDRAFT_143482"/>
</dbReference>
<dbReference type="STRING" id="905079.L1IUB4"/>
<dbReference type="InterPro" id="IPR029021">
    <property type="entry name" value="Prot-tyrosine_phosphatase-like"/>
</dbReference>
<reference evidence="8" key="2">
    <citation type="submission" date="2012-11" db="EMBL/GenBank/DDBJ databases">
        <authorList>
            <person name="Kuo A."/>
            <person name="Curtis B.A."/>
            <person name="Tanifuji G."/>
            <person name="Burki F."/>
            <person name="Gruber A."/>
            <person name="Irimia M."/>
            <person name="Maruyama S."/>
            <person name="Arias M.C."/>
            <person name="Ball S.G."/>
            <person name="Gile G.H."/>
            <person name="Hirakawa Y."/>
            <person name="Hopkins J.F."/>
            <person name="Rensing S.A."/>
            <person name="Schmutz J."/>
            <person name="Symeonidi A."/>
            <person name="Elias M."/>
            <person name="Eveleigh R.J."/>
            <person name="Herman E.K."/>
            <person name="Klute M.J."/>
            <person name="Nakayama T."/>
            <person name="Obornik M."/>
            <person name="Reyes-Prieto A."/>
            <person name="Armbrust E.V."/>
            <person name="Aves S.J."/>
            <person name="Beiko R.G."/>
            <person name="Coutinho P."/>
            <person name="Dacks J.B."/>
            <person name="Durnford D.G."/>
            <person name="Fast N.M."/>
            <person name="Green B.R."/>
            <person name="Grisdale C."/>
            <person name="Hempe F."/>
            <person name="Henrissat B."/>
            <person name="Hoppner M.P."/>
            <person name="Ishida K.-I."/>
            <person name="Kim E."/>
            <person name="Koreny L."/>
            <person name="Kroth P.G."/>
            <person name="Liu Y."/>
            <person name="Malik S.-B."/>
            <person name="Maier U.G."/>
            <person name="McRose D."/>
            <person name="Mock T."/>
            <person name="Neilson J.A."/>
            <person name="Onodera N.T."/>
            <person name="Poole A.M."/>
            <person name="Pritham E.J."/>
            <person name="Richards T.A."/>
            <person name="Rocap G."/>
            <person name="Roy S.W."/>
            <person name="Sarai C."/>
            <person name="Schaack S."/>
            <person name="Shirato S."/>
            <person name="Slamovits C.H."/>
            <person name="Spencer D.F."/>
            <person name="Suzuki S."/>
            <person name="Worden A.Z."/>
            <person name="Zauner S."/>
            <person name="Barry K."/>
            <person name="Bell C."/>
            <person name="Bharti A.K."/>
            <person name="Crow J.A."/>
            <person name="Grimwood J."/>
            <person name="Kramer R."/>
            <person name="Lindquist E."/>
            <person name="Lucas S."/>
            <person name="Salamov A."/>
            <person name="McFadden G.I."/>
            <person name="Lane C.E."/>
            <person name="Keeling P.J."/>
            <person name="Gray M.W."/>
            <person name="Grigoriev I.V."/>
            <person name="Archibald J.M."/>
        </authorList>
    </citation>
    <scope>NUCLEOTIDE SEQUENCE</scope>
    <source>
        <strain evidence="8">CCMP2712</strain>
    </source>
</reference>
<evidence type="ECO:0000256" key="3">
    <source>
        <dbReference type="SAM" id="MobiDB-lite"/>
    </source>
</evidence>
<sequence>MEQAEEVKEIWEGRARGLKEGVKNQRYMPFDEREAKAGDRLDSDGIGPVADDMDLNFSRIERKAMSSIDWVAQQVLVGNVNAAQDLNCLKSYGVTHILNLASSKCPNFFPQRFYYKSLPLTDTPSQNIMQYFPETSSFIHDAKRYGGTVFVHCIEGKSRSATCVIAYLMDTENYTLQEALMQVKSGRPIVQPNEGFMIQLQHYESVLRSRASQTQSSVRHYNVSPGPAINPNPILSTGSIQVPVGMSASAWPGQRLSSGVMPNPPAISFNGSTRMSGPAQVEADKRQQERPLVHRGLPGSLSRRNVGGEGASSSLHAVVQQKSLSNNHVRAKAQRDEFELFRREMLIDDSSALDQDEYLNAQQDSDILGALSSSRLLQDLLDSEEDSASEYGDVGEVKRMVVAGRGLVAKELIC</sequence>
<feature type="region of interest" description="Disordered" evidence="3">
    <location>
        <begin position="284"/>
        <end position="314"/>
    </location>
</feature>
<feature type="domain" description="Tyrosine-protein phosphatase" evidence="4">
    <location>
        <begin position="67"/>
        <end position="209"/>
    </location>
</feature>
<dbReference type="PRINTS" id="PR01908">
    <property type="entry name" value="ADSPHPHTASE"/>
</dbReference>
<evidence type="ECO:0000259" key="5">
    <source>
        <dbReference type="PROSITE" id="PS50056"/>
    </source>
</evidence>
<dbReference type="GO" id="GO:0008579">
    <property type="term" value="F:JUN kinase phosphatase activity"/>
    <property type="evidence" value="ECO:0007669"/>
    <property type="project" value="TreeGrafter"/>
</dbReference>
<keyword evidence="2" id="KW-0904">Protein phosphatase</keyword>
<dbReference type="PROSITE" id="PS50056">
    <property type="entry name" value="TYR_PHOSPHATASE_2"/>
    <property type="match status" value="1"/>
</dbReference>
<dbReference type="PANTHER" id="PTHR46377:SF1">
    <property type="entry name" value="DUAL SPECIFICITY PROTEIN PHOSPHATASE 19"/>
    <property type="match status" value="1"/>
</dbReference>
<dbReference type="InterPro" id="IPR000387">
    <property type="entry name" value="Tyr_Pase_dom"/>
</dbReference>
<feature type="domain" description="Tyrosine specific protein phosphatases" evidence="5">
    <location>
        <begin position="130"/>
        <end position="188"/>
    </location>
</feature>
<dbReference type="PaxDb" id="55529-EKX39494"/>
<dbReference type="KEGG" id="gtt:GUITHDRAFT_143482"/>
<keyword evidence="8" id="KW-1185">Reference proteome</keyword>
<evidence type="ECO:0000259" key="4">
    <source>
        <dbReference type="PROSITE" id="PS50054"/>
    </source>
</evidence>
<dbReference type="InterPro" id="IPR000340">
    <property type="entry name" value="Dual-sp_phosphatase_cat-dom"/>
</dbReference>
<dbReference type="InterPro" id="IPR016130">
    <property type="entry name" value="Tyr_Pase_AS"/>
</dbReference>
<dbReference type="EMBL" id="JH993039">
    <property type="protein sequence ID" value="EKX39494.1"/>
    <property type="molecule type" value="Genomic_DNA"/>
</dbReference>
<accession>L1IUB4</accession>